<dbReference type="InterPro" id="IPR043502">
    <property type="entry name" value="DNA/RNA_pol_sf"/>
</dbReference>
<dbReference type="PROSITE" id="PS50878">
    <property type="entry name" value="RT_POL"/>
    <property type="match status" value="1"/>
</dbReference>
<name>A0A9W3CF69_RAPSA</name>
<protein>
    <submittedName>
        <fullName evidence="3">Uncharacterized protein LOC130499788</fullName>
    </submittedName>
</protein>
<dbReference type="OrthoDB" id="691688at2759"/>
<evidence type="ECO:0000313" key="2">
    <source>
        <dbReference type="Proteomes" id="UP000504610"/>
    </source>
</evidence>
<evidence type="ECO:0000259" key="1">
    <source>
        <dbReference type="PROSITE" id="PS50878"/>
    </source>
</evidence>
<dbReference type="SUPFAM" id="SSF56672">
    <property type="entry name" value="DNA/RNA polymerases"/>
    <property type="match status" value="1"/>
</dbReference>
<proteinExistence type="predicted"/>
<reference evidence="3" key="2">
    <citation type="submission" date="2025-08" db="UniProtKB">
        <authorList>
            <consortium name="RefSeq"/>
        </authorList>
    </citation>
    <scope>IDENTIFICATION</scope>
    <source>
        <tissue evidence="3">Leaf</tissue>
    </source>
</reference>
<dbReference type="KEGG" id="rsz:130499788"/>
<accession>A0A9W3CF69</accession>
<keyword evidence="2" id="KW-1185">Reference proteome</keyword>
<organism evidence="2 3">
    <name type="scientific">Raphanus sativus</name>
    <name type="common">Radish</name>
    <name type="synonym">Raphanus raphanistrum var. sativus</name>
    <dbReference type="NCBI Taxonomy" id="3726"/>
    <lineage>
        <taxon>Eukaryota</taxon>
        <taxon>Viridiplantae</taxon>
        <taxon>Streptophyta</taxon>
        <taxon>Embryophyta</taxon>
        <taxon>Tracheophyta</taxon>
        <taxon>Spermatophyta</taxon>
        <taxon>Magnoliopsida</taxon>
        <taxon>eudicotyledons</taxon>
        <taxon>Gunneridae</taxon>
        <taxon>Pentapetalae</taxon>
        <taxon>rosids</taxon>
        <taxon>malvids</taxon>
        <taxon>Brassicales</taxon>
        <taxon>Brassicaceae</taxon>
        <taxon>Brassiceae</taxon>
        <taxon>Raphanus</taxon>
    </lineage>
</organism>
<dbReference type="PANTHER" id="PTHR33116:SF80">
    <property type="entry name" value="REVERSE TRANSCRIPTASE ZINC-BINDING DOMAIN-CONTAINING PROTEIN"/>
    <property type="match status" value="1"/>
</dbReference>
<dbReference type="CDD" id="cd01650">
    <property type="entry name" value="RT_nLTR_like"/>
    <property type="match status" value="1"/>
</dbReference>
<dbReference type="InterPro" id="IPR026960">
    <property type="entry name" value="RVT-Znf"/>
</dbReference>
<feature type="domain" description="Reverse transcriptase" evidence="1">
    <location>
        <begin position="186"/>
        <end position="452"/>
    </location>
</feature>
<evidence type="ECO:0000313" key="3">
    <source>
        <dbReference type="RefSeq" id="XP_056850164.1"/>
    </source>
</evidence>
<dbReference type="PANTHER" id="PTHR33116">
    <property type="entry name" value="REVERSE TRANSCRIPTASE ZINC-BINDING DOMAIN-CONTAINING PROTEIN-RELATED-RELATED"/>
    <property type="match status" value="1"/>
</dbReference>
<dbReference type="Pfam" id="PF00078">
    <property type="entry name" value="RVT_1"/>
    <property type="match status" value="1"/>
</dbReference>
<dbReference type="RefSeq" id="XP_056850164.1">
    <property type="nucleotide sequence ID" value="XM_056994184.1"/>
</dbReference>
<dbReference type="AlphaFoldDB" id="A0A9W3CF69"/>
<gene>
    <name evidence="3" type="primary">LOC130499788</name>
</gene>
<dbReference type="InterPro" id="IPR000477">
    <property type="entry name" value="RT_dom"/>
</dbReference>
<dbReference type="GeneID" id="130499788"/>
<dbReference type="Proteomes" id="UP000504610">
    <property type="component" value="Chromosome 9"/>
</dbReference>
<dbReference type="Pfam" id="PF13966">
    <property type="entry name" value="zf-RVT"/>
    <property type="match status" value="1"/>
</dbReference>
<sequence>MSEVNGLLKSVQVQAMAYPITTLFQEERDLQDKYNFLRGIEESFFHQKSCVNWLRLGDFNTPFYQSVAMARASKNSIRSITLANGTVITDPDLISHTAISHFQSILAPDVLSPISPSILWLRDLHSLSCSEHDRHLMSTVPVQAEIANILKKLNPSKAPGPDGYSPGFFKAAWPIVGDEVLLSISNFFVTAFMPRSTNATLLTLVPKKPGATGITDYRPISCCNTTYKTISRLLVKRLKPILPRVILPNQTAFVQGRLLIENTLLASEIVQGYHRKGGEKRITLKVDIAKAFDTVRWEFLFNCLRSFNVPEVYIRWLEGCVCTPSYSVAFNGSMYGYFKGKRGLRQGDPLSPYLFVLVMNCLSMALDRAASQGQFHYHPRCGKSKLTHLSFADDLLIFSDGSISSVLAILAVLRDFEARSGLAVSIQKTCYFAAGMSDADLEELNRLSGLSPGVFPIRYLLQLITYVINGITNFWSSSFIIPKTVIKEIDSLCSKFLWKGDITAHASAKLSWDSCCFSKDEGGLGLRNIEVWNTACAVKMVWLLFFASNSIWATWFIAEIFEGNLQAFWVINTKQKHSWLVNKLLDLRPTVFPWIKQRIGNGKTCYFWTGNWSHFGAMTTYLHTSVTRRFPIARDATLAELWENNAWVLPNARSESKVLVISFLSTLLLTDATDSVDWLPGGVMRQKFSTGEIYNLLKPHPSKVTWHKEVWFSVGISKHKFLTWLMVLNRCPTRNRISAGDSKLILITCSRWLQTAAFKRQGTGTCYWIVWLEISQTGFLACDRRDLCTPPPFFNYGSLDKVFTLSV</sequence>
<reference evidence="2" key="1">
    <citation type="journal article" date="2019" name="Database">
        <title>The radish genome database (RadishGD): an integrated information resource for radish genomics.</title>
        <authorList>
            <person name="Yu H.J."/>
            <person name="Baek S."/>
            <person name="Lee Y.J."/>
            <person name="Cho A."/>
            <person name="Mun J.H."/>
        </authorList>
    </citation>
    <scope>NUCLEOTIDE SEQUENCE [LARGE SCALE GENOMIC DNA]</scope>
    <source>
        <strain evidence="2">cv. WK10039</strain>
    </source>
</reference>